<dbReference type="PANTHER" id="PTHR13043:SF1">
    <property type="entry name" value="EXOCYST COMPLEX COMPONENT 2"/>
    <property type="match status" value="1"/>
</dbReference>
<keyword evidence="5 7" id="KW-0268">Exocytosis</keyword>
<keyword evidence="10" id="KW-1185">Reference proteome</keyword>
<evidence type="ECO:0000256" key="2">
    <source>
        <dbReference type="ARBA" id="ARBA00010578"/>
    </source>
</evidence>
<dbReference type="GO" id="GO:0015031">
    <property type="term" value="P:protein transport"/>
    <property type="evidence" value="ECO:0007669"/>
    <property type="project" value="UniProtKB-KW"/>
</dbReference>
<evidence type="ECO:0000259" key="8">
    <source>
        <dbReference type="Pfam" id="PF01833"/>
    </source>
</evidence>
<evidence type="ECO:0000256" key="5">
    <source>
        <dbReference type="ARBA" id="ARBA00022483"/>
    </source>
</evidence>
<evidence type="ECO:0000259" key="9">
    <source>
        <dbReference type="Pfam" id="PF15469"/>
    </source>
</evidence>
<dbReference type="InterPro" id="IPR013783">
    <property type="entry name" value="Ig-like_fold"/>
</dbReference>
<dbReference type="WBParaSite" id="MBELARI_LOCUS11997">
    <property type="protein sequence ID" value="MBELARI_LOCUS11997"/>
    <property type="gene ID" value="MBELARI_LOCUS11997"/>
</dbReference>
<evidence type="ECO:0000256" key="4">
    <source>
        <dbReference type="ARBA" id="ARBA00022448"/>
    </source>
</evidence>
<evidence type="ECO:0000256" key="3">
    <source>
        <dbReference type="ARBA" id="ARBA00017526"/>
    </source>
</evidence>
<accession>A0AAF3EDK6</accession>
<dbReference type="Gene3D" id="2.60.40.10">
    <property type="entry name" value="Immunoglobulins"/>
    <property type="match status" value="1"/>
</dbReference>
<dbReference type="AlphaFoldDB" id="A0AAF3EDK6"/>
<dbReference type="PANTHER" id="PTHR13043">
    <property type="entry name" value="EXOCYST COMPLEX COMPONENT SEC5"/>
    <property type="match status" value="1"/>
</dbReference>
<reference evidence="11" key="1">
    <citation type="submission" date="2024-02" db="UniProtKB">
        <authorList>
            <consortium name="WormBaseParasite"/>
        </authorList>
    </citation>
    <scope>IDENTIFICATION</scope>
</reference>
<dbReference type="GO" id="GO:0006887">
    <property type="term" value="P:exocytosis"/>
    <property type="evidence" value="ECO:0007669"/>
    <property type="project" value="UniProtKB-KW"/>
</dbReference>
<dbReference type="InterPro" id="IPR029175">
    <property type="entry name" value="EXOC2/Sec5"/>
</dbReference>
<evidence type="ECO:0000256" key="1">
    <source>
        <dbReference type="ARBA" id="ARBA00002660"/>
    </source>
</evidence>
<dbReference type="Pfam" id="PF01833">
    <property type="entry name" value="TIG"/>
    <property type="match status" value="1"/>
</dbReference>
<dbReference type="InterPro" id="IPR039481">
    <property type="entry name" value="EXOC2/Sec5_N_dom"/>
</dbReference>
<dbReference type="InterPro" id="IPR014756">
    <property type="entry name" value="Ig_E-set"/>
</dbReference>
<comment type="subunit">
    <text evidence="7">Component of the exocyst complex.</text>
</comment>
<evidence type="ECO:0000313" key="10">
    <source>
        <dbReference type="Proteomes" id="UP000887575"/>
    </source>
</evidence>
<protein>
    <recommendedName>
        <fullName evidence="3 7">Exocyst complex component 2</fullName>
    </recommendedName>
</protein>
<dbReference type="GO" id="GO:0000145">
    <property type="term" value="C:exocyst"/>
    <property type="evidence" value="ECO:0007669"/>
    <property type="project" value="UniProtKB-UniRule"/>
</dbReference>
<organism evidence="10 11">
    <name type="scientific">Mesorhabditis belari</name>
    <dbReference type="NCBI Taxonomy" id="2138241"/>
    <lineage>
        <taxon>Eukaryota</taxon>
        <taxon>Metazoa</taxon>
        <taxon>Ecdysozoa</taxon>
        <taxon>Nematoda</taxon>
        <taxon>Chromadorea</taxon>
        <taxon>Rhabditida</taxon>
        <taxon>Rhabditina</taxon>
        <taxon>Rhabditomorpha</taxon>
        <taxon>Rhabditoidea</taxon>
        <taxon>Rhabditidae</taxon>
        <taxon>Mesorhabditinae</taxon>
        <taxon>Mesorhabditis</taxon>
    </lineage>
</organism>
<dbReference type="SUPFAM" id="SSF81296">
    <property type="entry name" value="E set domains"/>
    <property type="match status" value="1"/>
</dbReference>
<dbReference type="Proteomes" id="UP000887575">
    <property type="component" value="Unassembled WGS sequence"/>
</dbReference>
<keyword evidence="4 7" id="KW-0813">Transport</keyword>
<comment type="similarity">
    <text evidence="2 7">Belongs to the SEC5 family.</text>
</comment>
<dbReference type="Pfam" id="PF15469">
    <property type="entry name" value="Sec5"/>
    <property type="match status" value="1"/>
</dbReference>
<name>A0AAF3EDK6_9BILA</name>
<keyword evidence="6 7" id="KW-0653">Protein transport</keyword>
<sequence length="909" mass="102478">MLSPYSSKTTSPMSPGLSVHTALGSVFRAISMTENGPSWGPPVVTGLSPTEGIPGTQITLRGEFLGHDASDLIMLIICGTDCLHSAKWKSPSKIVARVGQASRGLGEIRIGTKSGGRGSSNVKFRVFITQVGPLEESAVWVDETRTVPGREAIRNVAPSIEDRDALGLEKTKKADIGWLANEYPDGSSNLRMESFNPQLYLLEYHMDSSLQCLREGLKNIELDKRSEAKNEEEMHKANLYSLINCVDSLAALHNELESAHKAGEFAVIKQIASQIKEAKSEAESVFREVLTRKDRADATRNALSVLTRFKFIFFLNKSIDENLTKGEFSAILNDYTRAKSLVKDTEVALFREAMAGADKKMAQFKEELKHRLVESTASYEEQSKLIKYLKILDPDSDPWWDCITSCHCWLEEVLWALQETHQKKAVEDAKQTQSGRVLIVEVNHRQVFITEMVSILLSKLQYFWKLASNYTNNDSRSTQRLDDVNQMLINTINVSSWLLLNALVPKSMPDEVLERYKSKFLHWPELTLELERSTLSYSLKHLRGLIASLLETQFTSQHVQPLVELCMTVRLKAISNIVEKGQEAITALAKKENWQHRELVSKGVIKTAIPDLFENEICECISTAREVFSSSGYTGESDLFSREALRKNIIDLLVALISSVRRCFGTMLHLNNAEKRPNDLDIDKKNGKRADPEERGQITTKKILIAICNIEYIANTSLKNISRRMTENGVKYADLIYESAQTKLLAYRQQLIGLYNGIKCSIFQTLVHSINYDYLPDDDVSDFAKEIIMNCVLEQAELEVNAPQLTHECLEHSVQYAFQQLILYLKDNPPRDLDSTTQCVIDISGLEQALSPFLSLGSRASLNQYRAALVGRLDQFKLQRCLTNMRNSMRIAIESLERTARDDLNVSNV</sequence>
<dbReference type="GO" id="GO:0006893">
    <property type="term" value="P:Golgi to plasma membrane transport"/>
    <property type="evidence" value="ECO:0007669"/>
    <property type="project" value="UniProtKB-UniRule"/>
</dbReference>
<evidence type="ECO:0000256" key="6">
    <source>
        <dbReference type="ARBA" id="ARBA00022927"/>
    </source>
</evidence>
<comment type="function">
    <text evidence="1 7">Component of the exocyst complex involved in the docking of exocytic vesicles with fusion sites on the plasma membrane.</text>
</comment>
<proteinExistence type="inferred from homology"/>
<dbReference type="FunFam" id="2.60.40.10:FF:000196">
    <property type="entry name" value="Exocyst complex component 2"/>
    <property type="match status" value="1"/>
</dbReference>
<evidence type="ECO:0000256" key="7">
    <source>
        <dbReference type="RuleBase" id="RU365069"/>
    </source>
</evidence>
<dbReference type="CDD" id="cd00102">
    <property type="entry name" value="IPT"/>
    <property type="match status" value="1"/>
</dbReference>
<evidence type="ECO:0000313" key="11">
    <source>
        <dbReference type="WBParaSite" id="MBELARI_LOCUS11997"/>
    </source>
</evidence>
<feature type="domain" description="Exocyst complex component EXOC2/Sec5 N-terminal" evidence="9">
    <location>
        <begin position="163"/>
        <end position="895"/>
    </location>
</feature>
<dbReference type="InterPro" id="IPR002909">
    <property type="entry name" value="IPT_dom"/>
</dbReference>
<feature type="domain" description="IPT/TIG" evidence="8">
    <location>
        <begin position="42"/>
        <end position="125"/>
    </location>
</feature>